<evidence type="ECO:0000256" key="3">
    <source>
        <dbReference type="PROSITE-ProRule" id="PRU00708"/>
    </source>
</evidence>
<feature type="repeat" description="PPR" evidence="3">
    <location>
        <begin position="229"/>
        <end position="259"/>
    </location>
</feature>
<keyword evidence="2" id="KW-0677">Repeat</keyword>
<dbReference type="FunFam" id="1.25.40.10:FF:001093">
    <property type="entry name" value="Pentatricopeptide repeat-containing protein At2g34400"/>
    <property type="match status" value="1"/>
</dbReference>
<feature type="repeat" description="PPR" evidence="3">
    <location>
        <begin position="362"/>
        <end position="396"/>
    </location>
</feature>
<dbReference type="FunFam" id="1.25.40.10:FF:000934">
    <property type="entry name" value="Pentatricopeptide repeat-containing protein"/>
    <property type="match status" value="1"/>
</dbReference>
<organism evidence="5 6">
    <name type="scientific">Erythroxylum novogranatense</name>
    <dbReference type="NCBI Taxonomy" id="1862640"/>
    <lineage>
        <taxon>Eukaryota</taxon>
        <taxon>Viridiplantae</taxon>
        <taxon>Streptophyta</taxon>
        <taxon>Embryophyta</taxon>
        <taxon>Tracheophyta</taxon>
        <taxon>Spermatophyta</taxon>
        <taxon>Magnoliopsida</taxon>
        <taxon>eudicotyledons</taxon>
        <taxon>Gunneridae</taxon>
        <taxon>Pentapetalae</taxon>
        <taxon>rosids</taxon>
        <taxon>fabids</taxon>
        <taxon>Malpighiales</taxon>
        <taxon>Erythroxylaceae</taxon>
        <taxon>Erythroxylum</taxon>
    </lineage>
</organism>
<dbReference type="InterPro" id="IPR011990">
    <property type="entry name" value="TPR-like_helical_dom_sf"/>
</dbReference>
<feature type="repeat" description="PPR" evidence="3">
    <location>
        <begin position="198"/>
        <end position="228"/>
    </location>
</feature>
<protein>
    <recommendedName>
        <fullName evidence="4">DYW domain-containing protein</fullName>
    </recommendedName>
</protein>
<evidence type="ECO:0000313" key="6">
    <source>
        <dbReference type="Proteomes" id="UP001159364"/>
    </source>
</evidence>
<reference evidence="5 6" key="1">
    <citation type="submission" date="2021-09" db="EMBL/GenBank/DDBJ databases">
        <title>Genomic insights and catalytic innovation underlie evolution of tropane alkaloids biosynthesis.</title>
        <authorList>
            <person name="Wang Y.-J."/>
            <person name="Tian T."/>
            <person name="Huang J.-P."/>
            <person name="Huang S.-X."/>
        </authorList>
    </citation>
    <scope>NUCLEOTIDE SEQUENCE [LARGE SCALE GENOMIC DNA]</scope>
    <source>
        <strain evidence="5">KIB-2018</strain>
        <tissue evidence="5">Leaf</tissue>
    </source>
</reference>
<dbReference type="NCBIfam" id="TIGR00756">
    <property type="entry name" value="PPR"/>
    <property type="match status" value="5"/>
</dbReference>
<dbReference type="InterPro" id="IPR046848">
    <property type="entry name" value="E_motif"/>
</dbReference>
<dbReference type="InterPro" id="IPR002885">
    <property type="entry name" value="PPR_rpt"/>
</dbReference>
<dbReference type="Proteomes" id="UP001159364">
    <property type="component" value="Linkage Group LG02"/>
</dbReference>
<dbReference type="Pfam" id="PF20431">
    <property type="entry name" value="E_motif"/>
    <property type="match status" value="1"/>
</dbReference>
<feature type="repeat" description="PPR" evidence="3">
    <location>
        <begin position="260"/>
        <end position="294"/>
    </location>
</feature>
<evidence type="ECO:0000256" key="1">
    <source>
        <dbReference type="ARBA" id="ARBA00006643"/>
    </source>
</evidence>
<dbReference type="Pfam" id="PF01535">
    <property type="entry name" value="PPR"/>
    <property type="match status" value="7"/>
</dbReference>
<dbReference type="PROSITE" id="PS51375">
    <property type="entry name" value="PPR"/>
    <property type="match status" value="5"/>
</dbReference>
<evidence type="ECO:0000259" key="4">
    <source>
        <dbReference type="Pfam" id="PF14432"/>
    </source>
</evidence>
<evidence type="ECO:0000313" key="5">
    <source>
        <dbReference type="EMBL" id="KAJ8772998.1"/>
    </source>
</evidence>
<accession>A0AAV8U522</accession>
<dbReference type="PANTHER" id="PTHR47926:SF411">
    <property type="entry name" value="PENTATRICOPEPTIDE REPEAT-CONTAINING PROTEIN"/>
    <property type="match status" value="1"/>
</dbReference>
<comment type="caution">
    <text evidence="5">The sequence shown here is derived from an EMBL/GenBank/DDBJ whole genome shotgun (WGS) entry which is preliminary data.</text>
</comment>
<dbReference type="SUPFAM" id="SSF48452">
    <property type="entry name" value="TPR-like"/>
    <property type="match status" value="1"/>
</dbReference>
<dbReference type="GO" id="GO:0003723">
    <property type="term" value="F:RNA binding"/>
    <property type="evidence" value="ECO:0007669"/>
    <property type="project" value="InterPro"/>
</dbReference>
<sequence length="669" mass="75310">MTPYYYCVLQLLYEYAVGVEEPLSVMNSSQPFFILSLLNHCKTLISLKQVHSTVLKTGLDSHHSITGKLLLHCSVLVPDGIDYACRLFRHTPEPDIFMYNTMIRGLVESDRPNNSIALFVEMRKNSVYHVPDSFSFAFTLKAAANLRSLRGGIQLHCQALTIGLNTHLFVGTGLVSMYGECGCIDFAWNAFEEMRELNVVAWNALLTAYMRAGDVKVARQMFLSMPFRDLTSWNVMLAGHVKAGELELAREVFLEMPDKDDVSWSTVIGGCAHSGLFDEAFEYFRELRREGMRANEVSLTGVLLACAQAGAFDFANILHGFIEKAGFGWIVSVNNVLLDTYAKCGNVRMAQLVFERLPDKKSIITWTSMMVGLAMHGHGEEAINLFHEMEESGIKPDEITLISLLYACSHAGLVEQGCEFFDKMKQVYNMEPSIEHYGCMVDLYGRAGEVQKAYEFICQMPLQPNAIIWRTLLGACSIHGDVKLAEKVKERVSELEPSDSGDHILLSNVYAVAGKWKDKASVRRAMTSQGMKKTPGWSSIEVDRIIYTFVAGAKHDEITEEAYEKLKEIMLRLRAGGYTPELGSVLHDIELEEKENSVTMHSEKLAVAFGIARLCKGKTIRIVKNLRICRDCHTVMKLISQAYNLEIVVRDRSRFHTYKSGSCSCRDYW</sequence>
<dbReference type="PANTHER" id="PTHR47926">
    <property type="entry name" value="PENTATRICOPEPTIDE REPEAT-CONTAINING PROTEIN"/>
    <property type="match status" value="1"/>
</dbReference>
<evidence type="ECO:0000256" key="2">
    <source>
        <dbReference type="ARBA" id="ARBA00022737"/>
    </source>
</evidence>
<dbReference type="Pfam" id="PF14432">
    <property type="entry name" value="DYW_deaminase"/>
    <property type="match status" value="1"/>
</dbReference>
<gene>
    <name evidence="5" type="ORF">K2173_028175</name>
</gene>
<dbReference type="GO" id="GO:0008270">
    <property type="term" value="F:zinc ion binding"/>
    <property type="evidence" value="ECO:0007669"/>
    <property type="project" value="InterPro"/>
</dbReference>
<feature type="domain" description="DYW" evidence="4">
    <location>
        <begin position="577"/>
        <end position="669"/>
    </location>
</feature>
<keyword evidence="6" id="KW-1185">Reference proteome</keyword>
<dbReference type="AlphaFoldDB" id="A0AAV8U522"/>
<dbReference type="Gene3D" id="1.25.40.10">
    <property type="entry name" value="Tetratricopeptide repeat domain"/>
    <property type="match status" value="3"/>
</dbReference>
<dbReference type="EMBL" id="JAIWQS010000002">
    <property type="protein sequence ID" value="KAJ8772998.1"/>
    <property type="molecule type" value="Genomic_DNA"/>
</dbReference>
<dbReference type="InterPro" id="IPR046960">
    <property type="entry name" value="PPR_At4g14850-like_plant"/>
</dbReference>
<dbReference type="InterPro" id="IPR032867">
    <property type="entry name" value="DYW_dom"/>
</dbReference>
<name>A0AAV8U522_9ROSI</name>
<dbReference type="GO" id="GO:0009451">
    <property type="term" value="P:RNA modification"/>
    <property type="evidence" value="ECO:0007669"/>
    <property type="project" value="InterPro"/>
</dbReference>
<dbReference type="Pfam" id="PF13041">
    <property type="entry name" value="PPR_2"/>
    <property type="match status" value="1"/>
</dbReference>
<feature type="repeat" description="PPR" evidence="3">
    <location>
        <begin position="95"/>
        <end position="129"/>
    </location>
</feature>
<proteinExistence type="inferred from homology"/>
<comment type="similarity">
    <text evidence="1">Belongs to the PPR family. PCMP-H subfamily.</text>
</comment>